<dbReference type="GO" id="GO:0005524">
    <property type="term" value="F:ATP binding"/>
    <property type="evidence" value="ECO:0007669"/>
    <property type="project" value="TreeGrafter"/>
</dbReference>
<dbReference type="PRINTS" id="PR00340">
    <property type="entry name" value="PIIGLNB"/>
</dbReference>
<dbReference type="SMART" id="SM00938">
    <property type="entry name" value="P-II"/>
    <property type="match status" value="1"/>
</dbReference>
<dbReference type="AlphaFoldDB" id="K0BE61"/>
<evidence type="ECO:0000313" key="2">
    <source>
        <dbReference type="EMBL" id="AFS83317.1"/>
    </source>
</evidence>
<dbReference type="KEGG" id="nir:NSED_07625"/>
<dbReference type="Proteomes" id="UP000006100">
    <property type="component" value="Chromosome"/>
</dbReference>
<evidence type="ECO:0000256" key="1">
    <source>
        <dbReference type="RuleBase" id="RU003936"/>
    </source>
</evidence>
<dbReference type="EMBL" id="CP003843">
    <property type="protein sequence ID" value="AFS83317.1"/>
    <property type="molecule type" value="Genomic_DNA"/>
</dbReference>
<dbReference type="STRING" id="1229909.NSED_07625"/>
<dbReference type="GeneID" id="13698281"/>
<dbReference type="PROSITE" id="PS51343">
    <property type="entry name" value="PII_GLNB_DOM"/>
    <property type="match status" value="1"/>
</dbReference>
<dbReference type="PANTHER" id="PTHR30115">
    <property type="entry name" value="NITROGEN REGULATORY PROTEIN P-II"/>
    <property type="match status" value="1"/>
</dbReference>
<organism evidence="2 3">
    <name type="scientific">Candidatus Nitrosopumilus sediminis</name>
    <dbReference type="NCBI Taxonomy" id="1229909"/>
    <lineage>
        <taxon>Archaea</taxon>
        <taxon>Nitrososphaerota</taxon>
        <taxon>Nitrososphaeria</taxon>
        <taxon>Nitrosopumilales</taxon>
        <taxon>Nitrosopumilaceae</taxon>
        <taxon>Nitrosopumilus</taxon>
    </lineage>
</organism>
<dbReference type="PANTHER" id="PTHR30115:SF11">
    <property type="entry name" value="NITROGEN REGULATORY PROTEIN P-II HOMOLOG"/>
    <property type="match status" value="1"/>
</dbReference>
<accession>K0BE61</accession>
<dbReference type="GO" id="GO:0030234">
    <property type="term" value="F:enzyme regulator activity"/>
    <property type="evidence" value="ECO:0007669"/>
    <property type="project" value="InterPro"/>
</dbReference>
<dbReference type="GO" id="GO:0005829">
    <property type="term" value="C:cytosol"/>
    <property type="evidence" value="ECO:0007669"/>
    <property type="project" value="TreeGrafter"/>
</dbReference>
<dbReference type="InterPro" id="IPR002187">
    <property type="entry name" value="N-reg_PII"/>
</dbReference>
<protein>
    <submittedName>
        <fullName evidence="2">Nitrogen regulatory protein P-II</fullName>
    </submittedName>
</protein>
<dbReference type="PATRIC" id="fig|1229909.8.peg.1673"/>
<proteinExistence type="inferred from homology"/>
<sequence length="111" mass="11990">MKKIEAVVLPSKEKDIVDALQKTGIGGLTITTGKGRGKGVRHVKPGLGRYIERYNDVLTFFIVVDDSKVDEVVSIITDASHTGSLGDGKIFISTIDEIVDITTKQKGVAYI</sequence>
<dbReference type="SUPFAM" id="SSF54913">
    <property type="entry name" value="GlnB-like"/>
    <property type="match status" value="1"/>
</dbReference>
<dbReference type="GO" id="GO:0006808">
    <property type="term" value="P:regulation of nitrogen utilization"/>
    <property type="evidence" value="ECO:0007669"/>
    <property type="project" value="InterPro"/>
</dbReference>
<dbReference type="Gene3D" id="3.30.70.120">
    <property type="match status" value="1"/>
</dbReference>
<keyword evidence="3" id="KW-1185">Reference proteome</keyword>
<gene>
    <name evidence="2" type="ORF">NSED_07625</name>
</gene>
<dbReference type="InterPro" id="IPR017918">
    <property type="entry name" value="N-reg_PII_CS"/>
</dbReference>
<dbReference type="InterPro" id="IPR011322">
    <property type="entry name" value="N-reg_PII-like_a/b"/>
</dbReference>
<dbReference type="PROSITE" id="PS00638">
    <property type="entry name" value="PII_GLNB_CTER"/>
    <property type="match status" value="1"/>
</dbReference>
<evidence type="ECO:0000313" key="3">
    <source>
        <dbReference type="Proteomes" id="UP000006100"/>
    </source>
</evidence>
<dbReference type="InterPro" id="IPR015867">
    <property type="entry name" value="N-reg_PII/ATP_PRibTrfase_C"/>
</dbReference>
<dbReference type="OrthoDB" id="10960at2157"/>
<dbReference type="Pfam" id="PF00543">
    <property type="entry name" value="P-II"/>
    <property type="match status" value="1"/>
</dbReference>
<dbReference type="RefSeq" id="WP_014965687.1">
    <property type="nucleotide sequence ID" value="NC_018656.1"/>
</dbReference>
<comment type="similarity">
    <text evidence="1">Belongs to the P(II) protein family.</text>
</comment>
<reference evidence="2 3" key="1">
    <citation type="journal article" date="2012" name="J. Bacteriol.">
        <title>Draft Genome Sequence of an Ammonia-Oxidizing Archaeon, "Candidatus Nitrosopumilus sediminis" AR2, from Svalbard in the Arctic Circle.</title>
        <authorList>
            <person name="Park S.J."/>
            <person name="Kim J.G."/>
            <person name="Jung M.Y."/>
            <person name="Kim S.J."/>
            <person name="Cha I.T."/>
            <person name="Ghai R."/>
            <person name="Martin-Cuadrado A.B."/>
            <person name="Rodriguez-Valera F."/>
            <person name="Rhee S.K."/>
        </authorList>
    </citation>
    <scope>NUCLEOTIDE SEQUENCE [LARGE SCALE GENOMIC DNA]</scope>
    <source>
        <strain evidence="2 3">AR2</strain>
    </source>
</reference>
<name>K0BE61_9ARCH</name>
<dbReference type="eggNOG" id="arCOG02305">
    <property type="taxonomic scope" value="Archaea"/>
</dbReference>
<dbReference type="HOGENOM" id="CLU_082268_0_0_2"/>